<proteinExistence type="predicted"/>
<dbReference type="PANTHER" id="PTHR47599:SF4">
    <property type="entry name" value="POLYPROTEIN"/>
    <property type="match status" value="1"/>
</dbReference>
<reference evidence="1" key="1">
    <citation type="submission" date="2023-03" db="UniProtKB">
        <authorList>
            <consortium name="EnsemblPlants"/>
        </authorList>
    </citation>
    <scope>IDENTIFICATION</scope>
</reference>
<organism evidence="1">
    <name type="scientific">Cucumis melo</name>
    <name type="common">Muskmelon</name>
    <dbReference type="NCBI Taxonomy" id="3656"/>
    <lineage>
        <taxon>Eukaryota</taxon>
        <taxon>Viridiplantae</taxon>
        <taxon>Streptophyta</taxon>
        <taxon>Embryophyta</taxon>
        <taxon>Tracheophyta</taxon>
        <taxon>Spermatophyta</taxon>
        <taxon>Magnoliopsida</taxon>
        <taxon>eudicotyledons</taxon>
        <taxon>Gunneridae</taxon>
        <taxon>Pentapetalae</taxon>
        <taxon>rosids</taxon>
        <taxon>fabids</taxon>
        <taxon>Cucurbitales</taxon>
        <taxon>Cucurbitaceae</taxon>
        <taxon>Benincaseae</taxon>
        <taxon>Cucumis</taxon>
    </lineage>
</organism>
<dbReference type="Pfam" id="PF01107">
    <property type="entry name" value="MP"/>
    <property type="match status" value="1"/>
</dbReference>
<dbReference type="AlphaFoldDB" id="A0A9I9D9P9"/>
<dbReference type="InterPro" id="IPR028919">
    <property type="entry name" value="Viral_movement"/>
</dbReference>
<name>A0A9I9D9P9_CUCME</name>
<dbReference type="InterPro" id="IPR051596">
    <property type="entry name" value="Caulimoviridae_Movement"/>
</dbReference>
<dbReference type="Gramene" id="MELO3C015185.2.1">
    <property type="protein sequence ID" value="MELO3C015185.2.1"/>
    <property type="gene ID" value="MELO3C015185.2"/>
</dbReference>
<dbReference type="EnsemblPlants" id="MELO3C015185.2.1">
    <property type="protein sequence ID" value="MELO3C015185.2.1"/>
    <property type="gene ID" value="MELO3C015185.2"/>
</dbReference>
<sequence>MSLFLKSCSSKKFVGDHSLEKEEYVEKGKSLVKWKMPKVPIHKIYEERRKNHFFIFPSKNSDPSIETTEAHISFGNKGGFFRLFNQTPPSDFGRFNTMNIGLVQIGVKTLTKKIPPNASIILCLRDNRIEKLEDSLIALVESNLRDGPFYFNVFPNINLSLFSAIANVVSVHFSIKGFDQIPKGCEPIAVTCRTCYKLNQNNFGSEALIESPVGKTVFFQTEIFGDNSGDVVQKVTMWDQVQLPSDWPPQLQIPTFPK</sequence>
<evidence type="ECO:0000313" key="1">
    <source>
        <dbReference type="EnsemblPlants" id="MELO3C015185.2.1"/>
    </source>
</evidence>
<protein>
    <submittedName>
        <fullName evidence="1">Uncharacterized protein</fullName>
    </submittedName>
</protein>
<dbReference type="PANTHER" id="PTHR47599">
    <property type="entry name" value="CELL-TO-CELL MOVEMENT PROTEIN"/>
    <property type="match status" value="1"/>
</dbReference>
<accession>A0A9I9D9P9</accession>